<gene>
    <name evidence="6" type="ORF">N7509_008774</name>
</gene>
<dbReference type="Pfam" id="PF04082">
    <property type="entry name" value="Fungal_trans"/>
    <property type="match status" value="1"/>
</dbReference>
<dbReference type="GeneID" id="81372391"/>
<dbReference type="Proteomes" id="UP001147747">
    <property type="component" value="Unassembled WGS sequence"/>
</dbReference>
<dbReference type="InterPro" id="IPR007219">
    <property type="entry name" value="XnlR_reg_dom"/>
</dbReference>
<keyword evidence="2" id="KW-0805">Transcription regulation</keyword>
<comment type="caution">
    <text evidence="6">The sequence shown here is derived from an EMBL/GenBank/DDBJ whole genome shotgun (WGS) entry which is preliminary data.</text>
</comment>
<feature type="domain" description="Xylanolytic transcriptional activator regulatory" evidence="5">
    <location>
        <begin position="119"/>
        <end position="343"/>
    </location>
</feature>
<evidence type="ECO:0000256" key="4">
    <source>
        <dbReference type="ARBA" id="ARBA00023242"/>
    </source>
</evidence>
<evidence type="ECO:0000256" key="1">
    <source>
        <dbReference type="ARBA" id="ARBA00004123"/>
    </source>
</evidence>
<evidence type="ECO:0000256" key="3">
    <source>
        <dbReference type="ARBA" id="ARBA00023163"/>
    </source>
</evidence>
<evidence type="ECO:0000313" key="6">
    <source>
        <dbReference type="EMBL" id="KAJ5386233.1"/>
    </source>
</evidence>
<comment type="subcellular location">
    <subcellularLocation>
        <location evidence="1">Nucleus</location>
    </subcellularLocation>
</comment>
<dbReference type="AlphaFoldDB" id="A0A9W9VN65"/>
<proteinExistence type="predicted"/>
<evidence type="ECO:0000259" key="5">
    <source>
        <dbReference type="Pfam" id="PF04082"/>
    </source>
</evidence>
<reference evidence="6" key="2">
    <citation type="journal article" date="2023" name="IMA Fungus">
        <title>Comparative genomic study of the Penicillium genus elucidates a diverse pangenome and 15 lateral gene transfer events.</title>
        <authorList>
            <person name="Petersen C."/>
            <person name="Sorensen T."/>
            <person name="Nielsen M.R."/>
            <person name="Sondergaard T.E."/>
            <person name="Sorensen J.L."/>
            <person name="Fitzpatrick D.A."/>
            <person name="Frisvad J.C."/>
            <person name="Nielsen K.L."/>
        </authorList>
    </citation>
    <scope>NUCLEOTIDE SEQUENCE</scope>
    <source>
        <strain evidence="6">IBT 29677</strain>
    </source>
</reference>
<dbReference type="EMBL" id="JAPZBU010000009">
    <property type="protein sequence ID" value="KAJ5386233.1"/>
    <property type="molecule type" value="Genomic_DNA"/>
</dbReference>
<dbReference type="GO" id="GO:0003677">
    <property type="term" value="F:DNA binding"/>
    <property type="evidence" value="ECO:0007669"/>
    <property type="project" value="InterPro"/>
</dbReference>
<accession>A0A9W9VN65</accession>
<dbReference type="RefSeq" id="XP_056484031.1">
    <property type="nucleotide sequence ID" value="XM_056633411.1"/>
</dbReference>
<dbReference type="InterPro" id="IPR050613">
    <property type="entry name" value="Sec_Metabolite_Reg"/>
</dbReference>
<dbReference type="GO" id="GO:0006351">
    <property type="term" value="P:DNA-templated transcription"/>
    <property type="evidence" value="ECO:0007669"/>
    <property type="project" value="InterPro"/>
</dbReference>
<keyword evidence="3" id="KW-0804">Transcription</keyword>
<keyword evidence="7" id="KW-1185">Reference proteome</keyword>
<dbReference type="CDD" id="cd12148">
    <property type="entry name" value="fungal_TF_MHR"/>
    <property type="match status" value="1"/>
</dbReference>
<reference evidence="6" key="1">
    <citation type="submission" date="2022-12" db="EMBL/GenBank/DDBJ databases">
        <authorList>
            <person name="Petersen C."/>
        </authorList>
    </citation>
    <scope>NUCLEOTIDE SEQUENCE</scope>
    <source>
        <strain evidence="6">IBT 29677</strain>
    </source>
</reference>
<dbReference type="PANTHER" id="PTHR31001:SF40">
    <property type="entry name" value="ZN(II)2CYS6 TRANSCRIPTION FACTOR (EUROFUNG)"/>
    <property type="match status" value="1"/>
</dbReference>
<evidence type="ECO:0000256" key="2">
    <source>
        <dbReference type="ARBA" id="ARBA00023015"/>
    </source>
</evidence>
<keyword evidence="4" id="KW-0539">Nucleus</keyword>
<dbReference type="GO" id="GO:0005634">
    <property type="term" value="C:nucleus"/>
    <property type="evidence" value="ECO:0007669"/>
    <property type="project" value="UniProtKB-SubCell"/>
</dbReference>
<name>A0A9W9VN65_9EURO</name>
<dbReference type="PANTHER" id="PTHR31001">
    <property type="entry name" value="UNCHARACTERIZED TRANSCRIPTIONAL REGULATORY PROTEIN"/>
    <property type="match status" value="1"/>
</dbReference>
<dbReference type="GO" id="GO:0008270">
    <property type="term" value="F:zinc ion binding"/>
    <property type="evidence" value="ECO:0007669"/>
    <property type="project" value="InterPro"/>
</dbReference>
<dbReference type="OrthoDB" id="3989227at2759"/>
<protein>
    <recommendedName>
        <fullName evidence="5">Xylanolytic transcriptional activator regulatory domain-containing protein</fullName>
    </recommendedName>
</protein>
<sequence length="613" mass="69692">MEPQEEAISSVSQDLIVGCVDNGYIPSSSSHRNTDVDNLDVDVYRGSRTRVGARERHIGQGFWAFVEDKNVADTISIPRYLFYNEPEGEPSMPPPYISSFALAKLLPRLPTKPVCDALLQSFLVRVYPIYPLINPPTFIPQYHLFWHLFASGSPESLVHPKLLDDPTYVCLIWAILYAGSSALPFSEWNSAPLKDLDQLQTIDQLQLACSESLAACRHIDHPTLHSLTASIIAYHFDVNKGLSNSFFITTTQRLAHSMGLHLDAACPQLVSSSAEHKRRIWWHIVWLDLQTSIATGLPTCCNWTMIEASRMISDLIYTPSNAESTNSREVISSDNFGLRISMIMIHAIGRFRTAKLQHQMVDIFQRTGKVQAKHIRSLVKSTKELHSFIDELIAKIPVQGIPEKGMIPSSLANASPGSSPALYEDRVNEPTVWSTCTRIVLFLSKLESVIMLQHALLPDLGSTSVPHFPWNRIVRLCLGYMRCYLQLCQVPAFNPYSWFWSSYYGPRRCIFLILHFLINAHCENIYRQEMLFCVDEYITYWRSVSSLIPVQCESALPSMNVIRKMRQQLEVDNNCDFDQNFPIKSTLSEMPDAPRDIDYLEDLFDSEFWASLT</sequence>
<evidence type="ECO:0000313" key="7">
    <source>
        <dbReference type="Proteomes" id="UP001147747"/>
    </source>
</evidence>
<organism evidence="6 7">
    <name type="scientific">Penicillium cosmopolitanum</name>
    <dbReference type="NCBI Taxonomy" id="1131564"/>
    <lineage>
        <taxon>Eukaryota</taxon>
        <taxon>Fungi</taxon>
        <taxon>Dikarya</taxon>
        <taxon>Ascomycota</taxon>
        <taxon>Pezizomycotina</taxon>
        <taxon>Eurotiomycetes</taxon>
        <taxon>Eurotiomycetidae</taxon>
        <taxon>Eurotiales</taxon>
        <taxon>Aspergillaceae</taxon>
        <taxon>Penicillium</taxon>
    </lineage>
</organism>